<organism evidence="2 3">
    <name type="scientific">Mobilisporobacter senegalensis</name>
    <dbReference type="NCBI Taxonomy" id="1329262"/>
    <lineage>
        <taxon>Bacteria</taxon>
        <taxon>Bacillati</taxon>
        <taxon>Bacillota</taxon>
        <taxon>Clostridia</taxon>
        <taxon>Lachnospirales</taxon>
        <taxon>Lachnospiraceae</taxon>
        <taxon>Mobilisporobacter</taxon>
    </lineage>
</organism>
<accession>A0A3N1Y2I2</accession>
<dbReference type="Gene3D" id="3.40.1580.10">
    <property type="entry name" value="SMI1/KNR4-like"/>
    <property type="match status" value="1"/>
</dbReference>
<dbReference type="AlphaFoldDB" id="A0A3N1Y2I2"/>
<dbReference type="RefSeq" id="WP_123608054.1">
    <property type="nucleotide sequence ID" value="NZ_RJVG01000001.1"/>
</dbReference>
<dbReference type="Pfam" id="PF14568">
    <property type="entry name" value="SUKH_6"/>
    <property type="match status" value="1"/>
</dbReference>
<name>A0A3N1Y2I2_9FIRM</name>
<dbReference type="InterPro" id="IPR037883">
    <property type="entry name" value="Knr4/Smi1-like_sf"/>
</dbReference>
<dbReference type="OrthoDB" id="2223083at2"/>
<evidence type="ECO:0000259" key="1">
    <source>
        <dbReference type="SMART" id="SM00860"/>
    </source>
</evidence>
<evidence type="ECO:0000313" key="2">
    <source>
        <dbReference type="EMBL" id="ROR31752.1"/>
    </source>
</evidence>
<dbReference type="EMBL" id="RJVG01000001">
    <property type="protein sequence ID" value="ROR31752.1"/>
    <property type="molecule type" value="Genomic_DNA"/>
</dbReference>
<dbReference type="InterPro" id="IPR018958">
    <property type="entry name" value="Knr4/Smi1-like_dom"/>
</dbReference>
<reference evidence="2 3" key="1">
    <citation type="submission" date="2018-11" db="EMBL/GenBank/DDBJ databases">
        <title>Genomic Encyclopedia of Type Strains, Phase IV (KMG-IV): sequencing the most valuable type-strain genomes for metagenomic binning, comparative biology and taxonomic classification.</title>
        <authorList>
            <person name="Goeker M."/>
        </authorList>
    </citation>
    <scope>NUCLEOTIDE SEQUENCE [LARGE SCALE GENOMIC DNA]</scope>
    <source>
        <strain evidence="2 3">DSM 26537</strain>
    </source>
</reference>
<dbReference type="Proteomes" id="UP000273083">
    <property type="component" value="Unassembled WGS sequence"/>
</dbReference>
<comment type="caution">
    <text evidence="2">The sequence shown here is derived from an EMBL/GenBank/DDBJ whole genome shotgun (WGS) entry which is preliminary data.</text>
</comment>
<feature type="domain" description="Knr4/Smi1-like" evidence="1">
    <location>
        <begin position="12"/>
        <end position="154"/>
    </location>
</feature>
<protein>
    <submittedName>
        <fullName evidence="2">SUKH superfamily protein</fullName>
    </submittedName>
</protein>
<keyword evidence="3" id="KW-1185">Reference proteome</keyword>
<gene>
    <name evidence="2" type="ORF">EDD66_101370</name>
</gene>
<dbReference type="SUPFAM" id="SSF160631">
    <property type="entry name" value="SMI1/KNR4-like"/>
    <property type="match status" value="1"/>
</dbReference>
<evidence type="ECO:0000313" key="3">
    <source>
        <dbReference type="Proteomes" id="UP000273083"/>
    </source>
</evidence>
<proteinExistence type="predicted"/>
<sequence>MNIKGETIIYPLPDIELLTEKEKKWRLTLPDSYKEFISHYNGGVPIQNSFIYNSKSYAITRFLCVLKNVKEEKFGWCDISVIESQIGERLTSNEDLVGIEVLPIAELFTGDYLCLDFRVNKLNPSVCIWDHEESGEFEPITYWIADSFDNFMKILTE</sequence>
<dbReference type="SMART" id="SM00860">
    <property type="entry name" value="SMI1_KNR4"/>
    <property type="match status" value="1"/>
</dbReference>